<evidence type="ECO:0000256" key="10">
    <source>
        <dbReference type="SAM" id="MobiDB-lite"/>
    </source>
</evidence>
<proteinExistence type="inferred from homology"/>
<evidence type="ECO:0000256" key="2">
    <source>
        <dbReference type="ARBA" id="ARBA00004123"/>
    </source>
</evidence>
<sequence>MFVKGEKTEESNEPEAASESEILEPVIKSPPEPTRVKSPEQILMRSPEPVNWTVPLDTGKTFTVTQNVVQGDIHCRPQSESKIRSESRMVPPAPPQSAPPQLQENQGIDSADR</sequence>
<feature type="compositionally biased region" description="Acidic residues" evidence="10">
    <location>
        <begin position="11"/>
        <end position="22"/>
    </location>
</feature>
<keyword evidence="6" id="KW-0493">Microtubule</keyword>
<keyword evidence="12" id="KW-1185">Reference proteome</keyword>
<dbReference type="Proteomes" id="UP001461498">
    <property type="component" value="Unassembled WGS sequence"/>
</dbReference>
<organism evidence="11 12">
    <name type="scientific">Rhynocoris fuscipes</name>
    <dbReference type="NCBI Taxonomy" id="488301"/>
    <lineage>
        <taxon>Eukaryota</taxon>
        <taxon>Metazoa</taxon>
        <taxon>Ecdysozoa</taxon>
        <taxon>Arthropoda</taxon>
        <taxon>Hexapoda</taxon>
        <taxon>Insecta</taxon>
        <taxon>Pterygota</taxon>
        <taxon>Neoptera</taxon>
        <taxon>Paraneoptera</taxon>
        <taxon>Hemiptera</taxon>
        <taxon>Heteroptera</taxon>
        <taxon>Panheteroptera</taxon>
        <taxon>Cimicomorpha</taxon>
        <taxon>Reduviidae</taxon>
        <taxon>Harpactorinae</taxon>
        <taxon>Harpactorini</taxon>
        <taxon>Rhynocoris</taxon>
    </lineage>
</organism>
<evidence type="ECO:0000256" key="8">
    <source>
        <dbReference type="ARBA" id="ARBA00023242"/>
    </source>
</evidence>
<reference evidence="11 12" key="1">
    <citation type="submission" date="2022-12" db="EMBL/GenBank/DDBJ databases">
        <title>Chromosome-level genome assembly of true bugs.</title>
        <authorList>
            <person name="Ma L."/>
            <person name="Li H."/>
        </authorList>
    </citation>
    <scope>NUCLEOTIDE SEQUENCE [LARGE SCALE GENOMIC DNA]</scope>
    <source>
        <strain evidence="11">Lab_2022b</strain>
    </source>
</reference>
<feature type="region of interest" description="Disordered" evidence="10">
    <location>
        <begin position="69"/>
        <end position="113"/>
    </location>
</feature>
<feature type="compositionally biased region" description="Basic and acidic residues" evidence="10">
    <location>
        <begin position="1"/>
        <end position="10"/>
    </location>
</feature>
<dbReference type="AlphaFoldDB" id="A0AAW1CLH3"/>
<evidence type="ECO:0000256" key="5">
    <source>
        <dbReference type="ARBA" id="ARBA00022490"/>
    </source>
</evidence>
<comment type="caution">
    <text evidence="11">The sequence shown here is derived from an EMBL/GenBank/DDBJ whole genome shotgun (WGS) entry which is preliminary data.</text>
</comment>
<dbReference type="PANTHER" id="PTHR32078:SF1">
    <property type="entry name" value="NUCLEAR PROTEIN MDM1"/>
    <property type="match status" value="1"/>
</dbReference>
<comment type="similarity">
    <text evidence="3">Belongs to the MDM1 family.</text>
</comment>
<keyword evidence="7" id="KW-0206">Cytoskeleton</keyword>
<dbReference type="InterPro" id="IPR029136">
    <property type="entry name" value="MDM1"/>
</dbReference>
<evidence type="ECO:0000256" key="9">
    <source>
        <dbReference type="ARBA" id="ARBA00045771"/>
    </source>
</evidence>
<evidence type="ECO:0000256" key="3">
    <source>
        <dbReference type="ARBA" id="ARBA00010494"/>
    </source>
</evidence>
<evidence type="ECO:0000313" key="12">
    <source>
        <dbReference type="Proteomes" id="UP001461498"/>
    </source>
</evidence>
<dbReference type="GO" id="GO:0046600">
    <property type="term" value="P:negative regulation of centriole replication"/>
    <property type="evidence" value="ECO:0007669"/>
    <property type="project" value="InterPro"/>
</dbReference>
<dbReference type="PANTHER" id="PTHR32078">
    <property type="entry name" value="NUCLEAR PROTEIN MDM1"/>
    <property type="match status" value="1"/>
</dbReference>
<name>A0AAW1CLH3_9HEMI</name>
<protein>
    <recommendedName>
        <fullName evidence="4">Nuclear protein MDM1</fullName>
    </recommendedName>
</protein>
<dbReference type="GO" id="GO:0005814">
    <property type="term" value="C:centriole"/>
    <property type="evidence" value="ECO:0007669"/>
    <property type="project" value="UniProtKB-SubCell"/>
</dbReference>
<gene>
    <name evidence="11" type="ORF">O3M35_004458</name>
</gene>
<accession>A0AAW1CLH3</accession>
<evidence type="ECO:0000313" key="11">
    <source>
        <dbReference type="EMBL" id="KAK9497079.1"/>
    </source>
</evidence>
<evidence type="ECO:0000256" key="6">
    <source>
        <dbReference type="ARBA" id="ARBA00022701"/>
    </source>
</evidence>
<evidence type="ECO:0000256" key="7">
    <source>
        <dbReference type="ARBA" id="ARBA00023212"/>
    </source>
</evidence>
<keyword evidence="5" id="KW-0963">Cytoplasm</keyword>
<evidence type="ECO:0000256" key="4">
    <source>
        <dbReference type="ARBA" id="ARBA00013508"/>
    </source>
</evidence>
<keyword evidence="8" id="KW-0539">Nucleus</keyword>
<feature type="compositionally biased region" description="Basic and acidic residues" evidence="10">
    <location>
        <begin position="73"/>
        <end position="87"/>
    </location>
</feature>
<comment type="subcellular location">
    <subcellularLocation>
        <location evidence="1">Cytoplasm</location>
        <location evidence="1">Cytoskeleton</location>
        <location evidence="1">Microtubule organizing center</location>
        <location evidence="1">Centrosome</location>
        <location evidence="1">Centriole</location>
    </subcellularLocation>
    <subcellularLocation>
        <location evidence="2">Nucleus</location>
    </subcellularLocation>
</comment>
<evidence type="ECO:0000256" key="1">
    <source>
        <dbReference type="ARBA" id="ARBA00004114"/>
    </source>
</evidence>
<feature type="region of interest" description="Disordered" evidence="10">
    <location>
        <begin position="1"/>
        <end position="50"/>
    </location>
</feature>
<comment type="function">
    <text evidence="9">Microtubule-binding protein that negatively regulates centriole duplication. Binds to and stabilizes microtubules.</text>
</comment>
<dbReference type="EMBL" id="JAPXFL010000015">
    <property type="protein sequence ID" value="KAK9497079.1"/>
    <property type="molecule type" value="Genomic_DNA"/>
</dbReference>
<dbReference type="GO" id="GO:0005874">
    <property type="term" value="C:microtubule"/>
    <property type="evidence" value="ECO:0007669"/>
    <property type="project" value="UniProtKB-KW"/>
</dbReference>
<dbReference type="GO" id="GO:0005634">
    <property type="term" value="C:nucleus"/>
    <property type="evidence" value="ECO:0007669"/>
    <property type="project" value="UniProtKB-SubCell"/>
</dbReference>
<dbReference type="GO" id="GO:0008017">
    <property type="term" value="F:microtubule binding"/>
    <property type="evidence" value="ECO:0007669"/>
    <property type="project" value="InterPro"/>
</dbReference>
<feature type="compositionally biased region" description="Polar residues" evidence="10">
    <location>
        <begin position="102"/>
        <end position="113"/>
    </location>
</feature>